<reference evidence="1 2" key="1">
    <citation type="journal article" date="2014" name="PLoS Genet.">
        <title>Phylogenetically driven sequencing of extremely halophilic archaea reveals strategies for static and dynamic osmo-response.</title>
        <authorList>
            <person name="Becker E.A."/>
            <person name="Seitzer P.M."/>
            <person name="Tritt A."/>
            <person name="Larsen D."/>
            <person name="Krusor M."/>
            <person name="Yao A.I."/>
            <person name="Wu D."/>
            <person name="Madern D."/>
            <person name="Eisen J.A."/>
            <person name="Darling A.E."/>
            <person name="Facciotti M.T."/>
        </authorList>
    </citation>
    <scope>NUCLEOTIDE SEQUENCE [LARGE SCALE GENOMIC DNA]</scope>
    <source>
        <strain evidence="1 2">JCM 13560</strain>
    </source>
</reference>
<dbReference type="RefSeq" id="WP_007998602.1">
    <property type="nucleotide sequence ID" value="NZ_AOJI01000016.1"/>
</dbReference>
<evidence type="ECO:0000313" key="1">
    <source>
        <dbReference type="EMBL" id="EMA69155.1"/>
    </source>
</evidence>
<dbReference type="AlphaFoldDB" id="M0PK82"/>
<dbReference type="EMBL" id="AOJI01000016">
    <property type="protein sequence ID" value="EMA69155.1"/>
    <property type="molecule type" value="Genomic_DNA"/>
</dbReference>
<sequence length="74" mass="8400">MSEELPTIEYVGADGVRREHDFQRTPNAPWQALLVEREAVDGEMRYVGTEQLRELRVNGESVTAVSLVDVLEEL</sequence>
<dbReference type="OrthoDB" id="326359at2157"/>
<dbReference type="Proteomes" id="UP000011575">
    <property type="component" value="Unassembled WGS sequence"/>
</dbReference>
<organism evidence="1 2">
    <name type="scientific">Halorubrum aidingense JCM 13560</name>
    <dbReference type="NCBI Taxonomy" id="1230454"/>
    <lineage>
        <taxon>Archaea</taxon>
        <taxon>Methanobacteriati</taxon>
        <taxon>Methanobacteriota</taxon>
        <taxon>Stenosarchaea group</taxon>
        <taxon>Halobacteria</taxon>
        <taxon>Halobacteriales</taxon>
        <taxon>Haloferacaceae</taxon>
        <taxon>Halorubrum</taxon>
    </lineage>
</organism>
<protein>
    <submittedName>
        <fullName evidence="1">Uncharacterized protein</fullName>
    </submittedName>
</protein>
<proteinExistence type="predicted"/>
<dbReference type="PATRIC" id="fig|1230454.4.peg.663"/>
<name>M0PK82_9EURY</name>
<gene>
    <name evidence="1" type="ORF">C461_03232</name>
</gene>
<evidence type="ECO:0000313" key="2">
    <source>
        <dbReference type="Proteomes" id="UP000011575"/>
    </source>
</evidence>
<dbReference type="STRING" id="1230454.C461_03232"/>
<comment type="caution">
    <text evidence="1">The sequence shown here is derived from an EMBL/GenBank/DDBJ whole genome shotgun (WGS) entry which is preliminary data.</text>
</comment>
<keyword evidence="2" id="KW-1185">Reference proteome</keyword>
<accession>M0PK82</accession>